<keyword evidence="3" id="KW-0436">Ligase</keyword>
<sequence>MAPHTMKIHGLQDYLEKMKKSSVIIDQTEREGEVEKAAVVAAKTVSGTILRDPELLSTVANMVEFPSAVCGSFDEEFLDLPDPVLITPMKKHQRYFSICGQDGRLMPHFVAVNNTIARDESVVRKGHERVLRARLADADFFFKEDRKRSLEDRLEELKTVIYQAQLGTSFAKVQRFTTLAQYLAEQIAPEKIHEVRLAARLCKCDLVTDMVMEFPSLQGVIGEIYARLDGHPEDVCRAISDHYLPSQADSNLPESL</sequence>
<evidence type="ECO:0000256" key="3">
    <source>
        <dbReference type="ARBA" id="ARBA00022598"/>
    </source>
</evidence>
<dbReference type="InterPro" id="IPR006194">
    <property type="entry name" value="Gly-tRNA-synth_heterodimer"/>
</dbReference>
<comment type="caution">
    <text evidence="9">The sequence shown here is derived from an EMBL/GenBank/DDBJ whole genome shotgun (WGS) entry which is preliminary data.</text>
</comment>
<comment type="catalytic activity">
    <reaction evidence="8">
        <text>tRNA(Gly) + glycine + ATP = glycyl-tRNA(Gly) + AMP + diphosphate</text>
        <dbReference type="Rhea" id="RHEA:16013"/>
        <dbReference type="Rhea" id="RHEA-COMP:9664"/>
        <dbReference type="Rhea" id="RHEA-COMP:9683"/>
        <dbReference type="ChEBI" id="CHEBI:30616"/>
        <dbReference type="ChEBI" id="CHEBI:33019"/>
        <dbReference type="ChEBI" id="CHEBI:57305"/>
        <dbReference type="ChEBI" id="CHEBI:78442"/>
        <dbReference type="ChEBI" id="CHEBI:78522"/>
        <dbReference type="ChEBI" id="CHEBI:456215"/>
        <dbReference type="EC" id="6.1.1.14"/>
    </reaction>
</comment>
<keyword evidence="5" id="KW-0067">ATP-binding</keyword>
<feature type="non-terminal residue" evidence="9">
    <location>
        <position position="256"/>
    </location>
</feature>
<name>X0T1V7_9ZZZZ</name>
<accession>X0T1V7</accession>
<dbReference type="PROSITE" id="PS50861">
    <property type="entry name" value="AA_TRNA_LIGASE_II_GLYAB"/>
    <property type="match status" value="1"/>
</dbReference>
<dbReference type="PRINTS" id="PR01045">
    <property type="entry name" value="TRNASYNTHGB"/>
</dbReference>
<evidence type="ECO:0000256" key="8">
    <source>
        <dbReference type="ARBA" id="ARBA00047937"/>
    </source>
</evidence>
<evidence type="ECO:0000256" key="7">
    <source>
        <dbReference type="ARBA" id="ARBA00023146"/>
    </source>
</evidence>
<dbReference type="SUPFAM" id="SSF109604">
    <property type="entry name" value="HD-domain/PDEase-like"/>
    <property type="match status" value="1"/>
</dbReference>
<gene>
    <name evidence="9" type="ORF">S01H1_17209</name>
</gene>
<dbReference type="EMBL" id="BARS01009114">
    <property type="protein sequence ID" value="GAF70010.1"/>
    <property type="molecule type" value="Genomic_DNA"/>
</dbReference>
<dbReference type="InterPro" id="IPR015944">
    <property type="entry name" value="Gly-tRNA-synth_bsu"/>
</dbReference>
<dbReference type="GO" id="GO:0004820">
    <property type="term" value="F:glycine-tRNA ligase activity"/>
    <property type="evidence" value="ECO:0007669"/>
    <property type="project" value="UniProtKB-EC"/>
</dbReference>
<keyword evidence="6" id="KW-0648">Protein biosynthesis</keyword>
<evidence type="ECO:0000256" key="5">
    <source>
        <dbReference type="ARBA" id="ARBA00022840"/>
    </source>
</evidence>
<dbReference type="PANTHER" id="PTHR30075:SF2">
    <property type="entry name" value="GLYCINE--TRNA LIGASE, CHLOROPLASTIC_MITOCHONDRIAL 2"/>
    <property type="match status" value="1"/>
</dbReference>
<protein>
    <recommendedName>
        <fullName evidence="2">glycine--tRNA ligase</fullName>
        <ecNumber evidence="2">6.1.1.14</ecNumber>
    </recommendedName>
</protein>
<dbReference type="Pfam" id="PF02092">
    <property type="entry name" value="tRNA_synt_2f"/>
    <property type="match status" value="1"/>
</dbReference>
<evidence type="ECO:0000256" key="1">
    <source>
        <dbReference type="ARBA" id="ARBA00008226"/>
    </source>
</evidence>
<evidence type="ECO:0000256" key="4">
    <source>
        <dbReference type="ARBA" id="ARBA00022741"/>
    </source>
</evidence>
<evidence type="ECO:0000256" key="2">
    <source>
        <dbReference type="ARBA" id="ARBA00012829"/>
    </source>
</evidence>
<dbReference type="GO" id="GO:0005829">
    <property type="term" value="C:cytosol"/>
    <property type="evidence" value="ECO:0007669"/>
    <property type="project" value="TreeGrafter"/>
</dbReference>
<dbReference type="AlphaFoldDB" id="X0T1V7"/>
<keyword evidence="4" id="KW-0547">Nucleotide-binding</keyword>
<dbReference type="NCBIfam" id="TIGR00211">
    <property type="entry name" value="glyS"/>
    <property type="match status" value="1"/>
</dbReference>
<evidence type="ECO:0000256" key="6">
    <source>
        <dbReference type="ARBA" id="ARBA00022917"/>
    </source>
</evidence>
<proteinExistence type="inferred from homology"/>
<dbReference type="GO" id="GO:0006426">
    <property type="term" value="P:glycyl-tRNA aminoacylation"/>
    <property type="evidence" value="ECO:0007669"/>
    <property type="project" value="InterPro"/>
</dbReference>
<dbReference type="PANTHER" id="PTHR30075">
    <property type="entry name" value="GLYCYL-TRNA SYNTHETASE"/>
    <property type="match status" value="1"/>
</dbReference>
<dbReference type="EC" id="6.1.1.14" evidence="2"/>
<dbReference type="GO" id="GO:0005524">
    <property type="term" value="F:ATP binding"/>
    <property type="evidence" value="ECO:0007669"/>
    <property type="project" value="UniProtKB-KW"/>
</dbReference>
<reference evidence="9" key="1">
    <citation type="journal article" date="2014" name="Front. Microbiol.">
        <title>High frequency of phylogenetically diverse reductive dehalogenase-homologous genes in deep subseafloor sedimentary metagenomes.</title>
        <authorList>
            <person name="Kawai M."/>
            <person name="Futagami T."/>
            <person name="Toyoda A."/>
            <person name="Takaki Y."/>
            <person name="Nishi S."/>
            <person name="Hori S."/>
            <person name="Arai W."/>
            <person name="Tsubouchi T."/>
            <person name="Morono Y."/>
            <person name="Uchiyama I."/>
            <person name="Ito T."/>
            <person name="Fujiyama A."/>
            <person name="Inagaki F."/>
            <person name="Takami H."/>
        </authorList>
    </citation>
    <scope>NUCLEOTIDE SEQUENCE</scope>
    <source>
        <strain evidence="9">Expedition CK06-06</strain>
    </source>
</reference>
<comment type="similarity">
    <text evidence="1">Belongs to the class-II aminoacyl-tRNA synthetase family.</text>
</comment>
<keyword evidence="7" id="KW-0030">Aminoacyl-tRNA synthetase</keyword>
<evidence type="ECO:0000313" key="9">
    <source>
        <dbReference type="EMBL" id="GAF70010.1"/>
    </source>
</evidence>
<organism evidence="9">
    <name type="scientific">marine sediment metagenome</name>
    <dbReference type="NCBI Taxonomy" id="412755"/>
    <lineage>
        <taxon>unclassified sequences</taxon>
        <taxon>metagenomes</taxon>
        <taxon>ecological metagenomes</taxon>
    </lineage>
</organism>